<dbReference type="InterPro" id="IPR051312">
    <property type="entry name" value="Diverse_Substr_Oxidored"/>
</dbReference>
<keyword evidence="1" id="KW-0274">FAD</keyword>
<dbReference type="InterPro" id="IPR016169">
    <property type="entry name" value="FAD-bd_PCMH_sub2"/>
</dbReference>
<dbReference type="SUPFAM" id="SSF55447">
    <property type="entry name" value="CO dehydrogenase flavoprotein C-terminal domain-like"/>
    <property type="match status" value="1"/>
</dbReference>
<keyword evidence="4" id="KW-1185">Reference proteome</keyword>
<evidence type="ECO:0000259" key="2">
    <source>
        <dbReference type="PROSITE" id="PS51387"/>
    </source>
</evidence>
<accession>A0A8J3D4F0</accession>
<dbReference type="Gene3D" id="3.30.465.10">
    <property type="match status" value="2"/>
</dbReference>
<proteinExistence type="predicted"/>
<comment type="caution">
    <text evidence="3">The sequence shown here is derived from an EMBL/GenBank/DDBJ whole genome shotgun (WGS) entry which is preliminary data.</text>
</comment>
<feature type="domain" description="FAD-binding PCMH-type" evidence="2">
    <location>
        <begin position="23"/>
        <end position="252"/>
    </location>
</feature>
<dbReference type="SMART" id="SM01092">
    <property type="entry name" value="CO_deh_flav_C"/>
    <property type="match status" value="1"/>
</dbReference>
<dbReference type="InterPro" id="IPR036683">
    <property type="entry name" value="CO_DH_flav_C_dom_sf"/>
</dbReference>
<dbReference type="InterPro" id="IPR016166">
    <property type="entry name" value="FAD-bd_PCMH"/>
</dbReference>
<protein>
    <submittedName>
        <fullName evidence="3">FAD-binding molybdopterin dehydrogenase</fullName>
    </submittedName>
</protein>
<dbReference type="Pfam" id="PF03450">
    <property type="entry name" value="CO_deh_flav_C"/>
    <property type="match status" value="1"/>
</dbReference>
<dbReference type="GO" id="GO:0016491">
    <property type="term" value="F:oxidoreductase activity"/>
    <property type="evidence" value="ECO:0007669"/>
    <property type="project" value="InterPro"/>
</dbReference>
<dbReference type="SUPFAM" id="SSF56176">
    <property type="entry name" value="FAD-binding/transporter-associated domain-like"/>
    <property type="match status" value="1"/>
</dbReference>
<dbReference type="Gene3D" id="3.30.43.10">
    <property type="entry name" value="Uridine Diphospho-n-acetylenolpyruvylglucosamine Reductase, domain 2"/>
    <property type="match status" value="1"/>
</dbReference>
<dbReference type="InterPro" id="IPR036318">
    <property type="entry name" value="FAD-bd_PCMH-like_sf"/>
</dbReference>
<dbReference type="PANTHER" id="PTHR42659:SF1">
    <property type="entry name" value="OXIDOREDUCTASE"/>
    <property type="match status" value="1"/>
</dbReference>
<dbReference type="InterPro" id="IPR005107">
    <property type="entry name" value="CO_DH_flav_C"/>
</dbReference>
<reference evidence="3 4" key="1">
    <citation type="journal article" date="2014" name="Int. J. Syst. Evol. Microbiol.">
        <title>Complete genome sequence of Corynebacterium casei LMG S-19264T (=DSM 44701T), isolated from a smear-ripened cheese.</title>
        <authorList>
            <consortium name="US DOE Joint Genome Institute (JGI-PGF)"/>
            <person name="Walter F."/>
            <person name="Albersmeier A."/>
            <person name="Kalinowski J."/>
            <person name="Ruckert C."/>
        </authorList>
    </citation>
    <scope>NUCLEOTIDE SEQUENCE [LARGE SCALE GENOMIC DNA]</scope>
    <source>
        <strain evidence="3 4">KCTC 12866</strain>
    </source>
</reference>
<dbReference type="Proteomes" id="UP000598271">
    <property type="component" value="Unassembled WGS sequence"/>
</dbReference>
<gene>
    <name evidence="3" type="ORF">GCM10007390_40290</name>
</gene>
<keyword evidence="1" id="KW-0285">Flavoprotein</keyword>
<dbReference type="GO" id="GO:0071949">
    <property type="term" value="F:FAD binding"/>
    <property type="evidence" value="ECO:0007669"/>
    <property type="project" value="InterPro"/>
</dbReference>
<dbReference type="AlphaFoldDB" id="A0A8J3D4F0"/>
<dbReference type="InterPro" id="IPR002346">
    <property type="entry name" value="Mopterin_DH_FAD-bd"/>
</dbReference>
<organism evidence="3 4">
    <name type="scientific">Persicitalea jodogahamensis</name>
    <dbReference type="NCBI Taxonomy" id="402147"/>
    <lineage>
        <taxon>Bacteria</taxon>
        <taxon>Pseudomonadati</taxon>
        <taxon>Bacteroidota</taxon>
        <taxon>Cytophagia</taxon>
        <taxon>Cytophagales</taxon>
        <taxon>Spirosomataceae</taxon>
        <taxon>Persicitalea</taxon>
    </lineage>
</organism>
<sequence length="360" mass="39349">MADIIFTIYYSEPGQDIDLSVTENMKPFKYTRATDAASATRIAAENPNAKFLAGGTNLIDLMKEDVERPDELIDLTNLTLSQIKALPSGGLSLGALGRNTDAANHPLVRQNYPLLTQAILAGASGQIRNMATNGGNMLQRTRCPYFYEVSMPCNKREPGRYEGASGCGAREGVNRNHAIFGWSEKCVAVYPSDMAIALSALDAIIKVSTPDGRERDISFADFHRLPGDTPEKETNLETGELIVAIELPKSNFAKHSYYLKVRDRASYAFALVSVGAALELEGSRIKQVRIAMGGVAHKPWRARKAEDYLIGKETSAENFQLAAAAEMAEARPLEHNRFKVELGKRSIVHALEMAVRGGKS</sequence>
<evidence type="ECO:0000313" key="4">
    <source>
        <dbReference type="Proteomes" id="UP000598271"/>
    </source>
</evidence>
<dbReference type="PROSITE" id="PS51387">
    <property type="entry name" value="FAD_PCMH"/>
    <property type="match status" value="1"/>
</dbReference>
<dbReference type="PANTHER" id="PTHR42659">
    <property type="entry name" value="XANTHINE DEHYDROGENASE SUBUNIT C-RELATED"/>
    <property type="match status" value="1"/>
</dbReference>
<dbReference type="Gene3D" id="3.30.390.50">
    <property type="entry name" value="CO dehydrogenase flavoprotein, C-terminal domain"/>
    <property type="match status" value="1"/>
</dbReference>
<dbReference type="InterPro" id="IPR016167">
    <property type="entry name" value="FAD-bd_PCMH_sub1"/>
</dbReference>
<dbReference type="Pfam" id="PF00941">
    <property type="entry name" value="FAD_binding_5"/>
    <property type="match status" value="1"/>
</dbReference>
<name>A0A8J3D4F0_9BACT</name>
<evidence type="ECO:0000256" key="1">
    <source>
        <dbReference type="ARBA" id="ARBA00022827"/>
    </source>
</evidence>
<evidence type="ECO:0000313" key="3">
    <source>
        <dbReference type="EMBL" id="GHB81388.1"/>
    </source>
</evidence>
<dbReference type="EMBL" id="BMXF01000004">
    <property type="protein sequence ID" value="GHB81388.1"/>
    <property type="molecule type" value="Genomic_DNA"/>
</dbReference>